<dbReference type="OMA" id="LKQVWDN"/>
<feature type="transmembrane region" description="Helical" evidence="13">
    <location>
        <begin position="663"/>
        <end position="683"/>
    </location>
</feature>
<keyword evidence="10" id="KW-0325">Glycoprotein</keyword>
<evidence type="ECO:0000256" key="2">
    <source>
        <dbReference type="ARBA" id="ARBA00008335"/>
    </source>
</evidence>
<accession>A0A9F5IW12</accession>
<dbReference type="SUPFAM" id="SSF141571">
    <property type="entry name" value="Pentapeptide repeat-like"/>
    <property type="match status" value="1"/>
</dbReference>
<gene>
    <name evidence="16" type="primary">LOC103054573</name>
</gene>
<feature type="transmembrane region" description="Helical" evidence="13">
    <location>
        <begin position="211"/>
        <end position="235"/>
    </location>
</feature>
<dbReference type="InterPro" id="IPR005828">
    <property type="entry name" value="MFS_sugar_transport-like"/>
</dbReference>
<keyword evidence="15" id="KW-1185">Reference proteome</keyword>
<evidence type="ECO:0000256" key="9">
    <source>
        <dbReference type="ARBA" id="ARBA00023136"/>
    </source>
</evidence>
<feature type="transmembrane region" description="Helical" evidence="13">
    <location>
        <begin position="188"/>
        <end position="205"/>
    </location>
</feature>
<dbReference type="OrthoDB" id="433512at2759"/>
<dbReference type="InterPro" id="IPR005829">
    <property type="entry name" value="Sugar_transporter_CS"/>
</dbReference>
<dbReference type="AlphaFoldDB" id="A0A9F5IW12"/>
<evidence type="ECO:0000256" key="8">
    <source>
        <dbReference type="ARBA" id="ARBA00023018"/>
    </source>
</evidence>
<dbReference type="GeneID" id="103054573"/>
<feature type="compositionally biased region" description="Basic and acidic residues" evidence="12">
    <location>
        <begin position="1"/>
        <end position="18"/>
    </location>
</feature>
<dbReference type="InterPro" id="IPR022308">
    <property type="entry name" value="SV2"/>
</dbReference>
<dbReference type="KEGG" id="pbi:103054573"/>
<dbReference type="GO" id="GO:0030672">
    <property type="term" value="C:synaptic vesicle membrane"/>
    <property type="evidence" value="ECO:0007669"/>
    <property type="project" value="UniProtKB-SubCell"/>
</dbReference>
<comment type="similarity">
    <text evidence="2">Belongs to the major facilitator superfamily.</text>
</comment>
<keyword evidence="8" id="KW-0770">Synapse</keyword>
<evidence type="ECO:0000256" key="11">
    <source>
        <dbReference type="ARBA" id="ARBA00023329"/>
    </source>
</evidence>
<dbReference type="GO" id="GO:0007268">
    <property type="term" value="P:chemical synaptic transmission"/>
    <property type="evidence" value="ECO:0007669"/>
    <property type="project" value="InterPro"/>
</dbReference>
<feature type="transmembrane region" description="Helical" evidence="13">
    <location>
        <begin position="575"/>
        <end position="595"/>
    </location>
</feature>
<dbReference type="RefSeq" id="XP_025022518.1">
    <property type="nucleotide sequence ID" value="XM_025166750.1"/>
</dbReference>
<keyword evidence="11" id="KW-0968">Cytoplasmic vesicle</keyword>
<dbReference type="SUPFAM" id="SSF103473">
    <property type="entry name" value="MFS general substrate transporter"/>
    <property type="match status" value="2"/>
</dbReference>
<evidence type="ECO:0000256" key="7">
    <source>
        <dbReference type="ARBA" id="ARBA00022989"/>
    </source>
</evidence>
<dbReference type="PANTHER" id="PTHR23511:SF2">
    <property type="entry name" value="SYNAPTIC VESICLE GLYCOPROTEIN 2B"/>
    <property type="match status" value="1"/>
</dbReference>
<keyword evidence="5 13" id="KW-0812">Transmembrane</keyword>
<feature type="transmembrane region" description="Helical" evidence="13">
    <location>
        <begin position="634"/>
        <end position="657"/>
    </location>
</feature>
<dbReference type="PANTHER" id="PTHR23511">
    <property type="entry name" value="SYNAPTIC VESICLE GLYCOPROTEIN 2"/>
    <property type="match status" value="1"/>
</dbReference>
<dbReference type="InterPro" id="IPR055415">
    <property type="entry name" value="LD_SV2"/>
</dbReference>
<dbReference type="GO" id="GO:0022857">
    <property type="term" value="F:transmembrane transporter activity"/>
    <property type="evidence" value="ECO:0007669"/>
    <property type="project" value="InterPro"/>
</dbReference>
<dbReference type="Pfam" id="PF00083">
    <property type="entry name" value="Sugar_tr"/>
    <property type="match status" value="1"/>
</dbReference>
<evidence type="ECO:0000256" key="3">
    <source>
        <dbReference type="ARBA" id="ARBA00022448"/>
    </source>
</evidence>
<dbReference type="GO" id="GO:0043005">
    <property type="term" value="C:neuron projection"/>
    <property type="evidence" value="ECO:0007669"/>
    <property type="project" value="TreeGrafter"/>
</dbReference>
<dbReference type="FunFam" id="1.20.1250.20:FF:000014">
    <property type="entry name" value="synaptic vesicle glycoprotein 2A"/>
    <property type="match status" value="1"/>
</dbReference>
<evidence type="ECO:0000256" key="6">
    <source>
        <dbReference type="ARBA" id="ARBA00022775"/>
    </source>
</evidence>
<dbReference type="Gene3D" id="1.20.1250.20">
    <property type="entry name" value="MFS general substrate transporter like domains"/>
    <property type="match status" value="2"/>
</dbReference>
<evidence type="ECO:0000256" key="12">
    <source>
        <dbReference type="SAM" id="MobiDB-lite"/>
    </source>
</evidence>
<feature type="region of interest" description="Disordered" evidence="12">
    <location>
        <begin position="1"/>
        <end position="79"/>
    </location>
</feature>
<dbReference type="NCBIfam" id="TIGR01299">
    <property type="entry name" value="synapt_SV2"/>
    <property type="match status" value="1"/>
</dbReference>
<feature type="transmembrane region" description="Helical" evidence="13">
    <location>
        <begin position="545"/>
        <end position="568"/>
    </location>
</feature>
<dbReference type="InterPro" id="IPR020846">
    <property type="entry name" value="MFS_dom"/>
</dbReference>
<evidence type="ECO:0000313" key="15">
    <source>
        <dbReference type="Proteomes" id="UP000695026"/>
    </source>
</evidence>
<dbReference type="Pfam" id="PF07690">
    <property type="entry name" value="MFS_1"/>
    <property type="match status" value="1"/>
</dbReference>
<sequence length="692" mass="78794">MDDGRRNQVSHGFDDYRYQDGGYKGYVPNDPTYQTGEEPSQEEDAQSDATEGHDEDDEVYEGEYQGIPHPDVKSKQKTAGLSNEFRDHDELMAEKMEDEEQLAHQYENIIVECSHGRFQWMLFIVLGLALMADGVEVFVVGFVLPSAEKDMCLSNSNKGMLGLIVYFGMMLGALSWGGLADKLGRKHCLLLSLTINAIFAFLSSFVQQYGFFLFCRLISGFGIGGSLPIVFAYFSEFLSREKRGEHLSWLCMFWMIGGLYASVMAWSIIPHYGWGFSMGSHYHFHSWRVFVVVCSLPCIASLVALKFMPESPRFLLEIGKHDEAWMILKQVHDVNMRAKGEPERVFTVAQIKTPKQIDEFIEIQNSTGTWYQRCFVRATTTFRQVVDNVLYCLTAQYRMNTLLLAVVWFTMALSYYGLIVWFPDMIRYYQEAADQRKIFQPELVQDFTFDFNLKNQLYLNCTFRDDRFIEIKMRDVTFEDSLFEDCHFEDITSSKTFFKKCTLINTTFYNTDLYKHKFIDCEFVNVSFSEEKKGCQLDFEEDNDFLIYLVSFLGSLSVLPGNIISALLMDKLGRIRMIGGSMLISAVCCFFLFFGESESAMIGWQCLFCGTSIAAWNALNVITVELYPTQKRATAFGILNGICKVGAILGNSIFASFVGITNVIPILLASSALVGGGLLALRLPETRDQVLM</sequence>
<evidence type="ECO:0000256" key="1">
    <source>
        <dbReference type="ARBA" id="ARBA00004644"/>
    </source>
</evidence>
<feature type="transmembrane region" description="Helical" evidence="13">
    <location>
        <begin position="601"/>
        <end position="622"/>
    </location>
</feature>
<evidence type="ECO:0000256" key="13">
    <source>
        <dbReference type="SAM" id="Phobius"/>
    </source>
</evidence>
<organism evidence="15 16">
    <name type="scientific">Python bivittatus</name>
    <name type="common">Burmese python</name>
    <name type="synonym">Python molurus bivittatus</name>
    <dbReference type="NCBI Taxonomy" id="176946"/>
    <lineage>
        <taxon>Eukaryota</taxon>
        <taxon>Metazoa</taxon>
        <taxon>Chordata</taxon>
        <taxon>Craniata</taxon>
        <taxon>Vertebrata</taxon>
        <taxon>Euteleostomi</taxon>
        <taxon>Lepidosauria</taxon>
        <taxon>Squamata</taxon>
        <taxon>Bifurcata</taxon>
        <taxon>Unidentata</taxon>
        <taxon>Episquamata</taxon>
        <taxon>Toxicofera</taxon>
        <taxon>Serpentes</taxon>
        <taxon>Henophidia</taxon>
        <taxon>Pythonidae</taxon>
        <taxon>Python</taxon>
    </lineage>
</organism>
<proteinExistence type="inferred from homology"/>
<feature type="transmembrane region" description="Helical" evidence="13">
    <location>
        <begin position="247"/>
        <end position="269"/>
    </location>
</feature>
<dbReference type="FunFam" id="1.20.1250.20:FF:000009">
    <property type="entry name" value="Synaptic vesicle glycoprotein 2A"/>
    <property type="match status" value="1"/>
</dbReference>
<dbReference type="InterPro" id="IPR011701">
    <property type="entry name" value="MFS"/>
</dbReference>
<dbReference type="Gene3D" id="2.160.20.80">
    <property type="entry name" value="E3 ubiquitin-protein ligase SopA"/>
    <property type="match status" value="1"/>
</dbReference>
<evidence type="ECO:0000259" key="14">
    <source>
        <dbReference type="PROSITE" id="PS50850"/>
    </source>
</evidence>
<comment type="subcellular location">
    <subcellularLocation>
        <location evidence="1">Cytoplasmic vesicle</location>
        <location evidence="1">Secretory vesicle</location>
        <location evidence="1">Synaptic vesicle membrane</location>
        <topology evidence="1">Multi-pass membrane protein</topology>
    </subcellularLocation>
</comment>
<dbReference type="Pfam" id="PF23894">
    <property type="entry name" value="LD_SV2"/>
    <property type="match status" value="1"/>
</dbReference>
<keyword evidence="7 13" id="KW-1133">Transmembrane helix</keyword>
<name>A0A9F5IW12_PYTBI</name>
<keyword evidence="3" id="KW-0813">Transport</keyword>
<dbReference type="PROSITE" id="PS00217">
    <property type="entry name" value="SUGAR_TRANSPORT_2"/>
    <property type="match status" value="1"/>
</dbReference>
<dbReference type="InterPro" id="IPR036259">
    <property type="entry name" value="MFS_trans_sf"/>
</dbReference>
<feature type="transmembrane region" description="Helical" evidence="13">
    <location>
        <begin position="289"/>
        <end position="308"/>
    </location>
</feature>
<evidence type="ECO:0000313" key="16">
    <source>
        <dbReference type="RefSeq" id="XP_025022518.1"/>
    </source>
</evidence>
<evidence type="ECO:0000256" key="5">
    <source>
        <dbReference type="ARBA" id="ARBA00022692"/>
    </source>
</evidence>
<feature type="transmembrane region" description="Helical" evidence="13">
    <location>
        <begin position="120"/>
        <end position="147"/>
    </location>
</feature>
<dbReference type="GO" id="GO:0006836">
    <property type="term" value="P:neurotransmitter transport"/>
    <property type="evidence" value="ECO:0007669"/>
    <property type="project" value="UniProtKB-KW"/>
</dbReference>
<keyword evidence="6" id="KW-0532">Neurotransmitter transport</keyword>
<feature type="transmembrane region" description="Helical" evidence="13">
    <location>
        <begin position="159"/>
        <end position="176"/>
    </location>
</feature>
<evidence type="ECO:0000256" key="4">
    <source>
        <dbReference type="ARBA" id="ARBA00022553"/>
    </source>
</evidence>
<keyword evidence="4" id="KW-0597">Phosphoprotein</keyword>
<reference evidence="16" key="1">
    <citation type="submission" date="2025-08" db="UniProtKB">
        <authorList>
            <consortium name="RefSeq"/>
        </authorList>
    </citation>
    <scope>IDENTIFICATION</scope>
    <source>
        <tissue evidence="16">Liver</tissue>
    </source>
</reference>
<feature type="domain" description="Major facilitator superfamily (MFS) profile" evidence="14">
    <location>
        <begin position="122"/>
        <end position="687"/>
    </location>
</feature>
<evidence type="ECO:0000256" key="10">
    <source>
        <dbReference type="ARBA" id="ARBA00023180"/>
    </source>
</evidence>
<feature type="transmembrane region" description="Helical" evidence="13">
    <location>
        <begin position="402"/>
        <end position="422"/>
    </location>
</feature>
<dbReference type="Proteomes" id="UP000695026">
    <property type="component" value="Unplaced"/>
</dbReference>
<protein>
    <submittedName>
        <fullName evidence="16">Synaptic vesicle glycoprotein 2B-like isoform X1</fullName>
    </submittedName>
</protein>
<keyword evidence="9 13" id="KW-0472">Membrane</keyword>
<dbReference type="PROSITE" id="PS50850">
    <property type="entry name" value="MFS"/>
    <property type="match status" value="1"/>
</dbReference>